<gene>
    <name evidence="2" type="ORF">C7M84_001297</name>
</gene>
<accession>A0A3R7QIG2</accession>
<sequence length="429" mass="48440">MDRHGTTRRIATWHRRGDRTWHHEEDRPLASRGRCHRVHEEIQTSTAHTSGSHSTPRRIAKGTKRRKSQLAPTRRMHAGTRGRIAKATRGGYHQTPTVGSHRQHEGGCQRNHERHRTGPTRGSPTAHRGSATWTNEENRHWNTRRIATGTHEVDRHWQPTRKIATGAPRGGIHHQAPRGRIATHAPRGDRQQAPRGGSHLAPEGDRHLVAPRGRTATGTTTEDTPRGHPQEEDPPPGSPRRDRTGHPTEEDRHPAPSRRKSATGPRGMPQATRRISPPCTTRMIATGPEEDRHWHNEEIDTWQPRGGSHTCVAPAWRGTRHRTTHEEDRQRSPFSRGGSAYPAPSTRIICLATTRGSHQAPKEDAHWITREDRHWTTRRSPLAPTRKMPNKCTLERSHARSLTVGMRTRLPLLLGQHALGGLANRHLEE</sequence>
<comment type="caution">
    <text evidence="2">The sequence shown here is derived from an EMBL/GenBank/DDBJ whole genome shotgun (WGS) entry which is preliminary data.</text>
</comment>
<evidence type="ECO:0000256" key="1">
    <source>
        <dbReference type="SAM" id="MobiDB-lite"/>
    </source>
</evidence>
<feature type="region of interest" description="Disordered" evidence="1">
    <location>
        <begin position="42"/>
        <end position="138"/>
    </location>
</feature>
<feature type="compositionally biased region" description="Low complexity" evidence="1">
    <location>
        <begin position="44"/>
        <end position="54"/>
    </location>
</feature>
<dbReference type="EMBL" id="QCYY01001169">
    <property type="protein sequence ID" value="ROT79958.1"/>
    <property type="molecule type" value="Genomic_DNA"/>
</dbReference>
<proteinExistence type="predicted"/>
<keyword evidence="3" id="KW-1185">Reference proteome</keyword>
<name>A0A3R7QIG2_PENVA</name>
<feature type="compositionally biased region" description="Basic residues" evidence="1">
    <location>
        <begin position="55"/>
        <end position="86"/>
    </location>
</feature>
<dbReference type="AlphaFoldDB" id="A0A3R7QIG2"/>
<reference evidence="2 3" key="2">
    <citation type="submission" date="2019-01" db="EMBL/GenBank/DDBJ databases">
        <title>The decoding of complex shrimp genome reveals the adaptation for benthos swimmer, frequently molting mechanism and breeding impact on genome.</title>
        <authorList>
            <person name="Sun Y."/>
            <person name="Gao Y."/>
            <person name="Yu Y."/>
        </authorList>
    </citation>
    <scope>NUCLEOTIDE SEQUENCE [LARGE SCALE GENOMIC DNA]</scope>
    <source>
        <tissue evidence="2">Muscle</tissue>
    </source>
</reference>
<feature type="compositionally biased region" description="Basic and acidic residues" evidence="1">
    <location>
        <begin position="239"/>
        <end position="254"/>
    </location>
</feature>
<dbReference type="Proteomes" id="UP000283509">
    <property type="component" value="Unassembled WGS sequence"/>
</dbReference>
<feature type="compositionally biased region" description="Basic and acidic residues" evidence="1">
    <location>
        <begin position="102"/>
        <end position="111"/>
    </location>
</feature>
<feature type="region of interest" description="Disordered" evidence="1">
    <location>
        <begin position="157"/>
        <end position="290"/>
    </location>
</feature>
<feature type="compositionally biased region" description="Low complexity" evidence="1">
    <location>
        <begin position="212"/>
        <end position="222"/>
    </location>
</feature>
<reference evidence="2 3" key="1">
    <citation type="submission" date="2018-04" db="EMBL/GenBank/DDBJ databases">
        <authorList>
            <person name="Zhang X."/>
            <person name="Yuan J."/>
            <person name="Li F."/>
            <person name="Xiang J."/>
        </authorList>
    </citation>
    <scope>NUCLEOTIDE SEQUENCE [LARGE SCALE GENOMIC DNA]</scope>
    <source>
        <tissue evidence="2">Muscle</tissue>
    </source>
</reference>
<evidence type="ECO:0000313" key="3">
    <source>
        <dbReference type="Proteomes" id="UP000283509"/>
    </source>
</evidence>
<feature type="region of interest" description="Disordered" evidence="1">
    <location>
        <begin position="320"/>
        <end position="343"/>
    </location>
</feature>
<organism evidence="2 3">
    <name type="scientific">Penaeus vannamei</name>
    <name type="common">Whiteleg shrimp</name>
    <name type="synonym">Litopenaeus vannamei</name>
    <dbReference type="NCBI Taxonomy" id="6689"/>
    <lineage>
        <taxon>Eukaryota</taxon>
        <taxon>Metazoa</taxon>
        <taxon>Ecdysozoa</taxon>
        <taxon>Arthropoda</taxon>
        <taxon>Crustacea</taxon>
        <taxon>Multicrustacea</taxon>
        <taxon>Malacostraca</taxon>
        <taxon>Eumalacostraca</taxon>
        <taxon>Eucarida</taxon>
        <taxon>Decapoda</taxon>
        <taxon>Dendrobranchiata</taxon>
        <taxon>Penaeoidea</taxon>
        <taxon>Penaeidae</taxon>
        <taxon>Penaeus</taxon>
    </lineage>
</organism>
<evidence type="ECO:0000313" key="2">
    <source>
        <dbReference type="EMBL" id="ROT79958.1"/>
    </source>
</evidence>
<protein>
    <submittedName>
        <fullName evidence="2">Uncharacterized protein</fullName>
    </submittedName>
</protein>